<evidence type="ECO:0000256" key="1">
    <source>
        <dbReference type="SAM" id="MobiDB-lite"/>
    </source>
</evidence>
<evidence type="ECO:0000313" key="2">
    <source>
        <dbReference type="EMBL" id="MBS5410682.1"/>
    </source>
</evidence>
<protein>
    <submittedName>
        <fullName evidence="2">Uncharacterized protein</fullName>
    </submittedName>
</protein>
<reference evidence="2" key="1">
    <citation type="submission" date="2021-02" db="EMBL/GenBank/DDBJ databases">
        <title>Infant gut strain persistence is associated with maternal origin, phylogeny, and functional potential including surface adhesion and iron acquisition.</title>
        <authorList>
            <person name="Lou Y.C."/>
        </authorList>
    </citation>
    <scope>NUCLEOTIDE SEQUENCE</scope>
    <source>
        <strain evidence="2">L3_082_243G1_dasL3_082_243G1_maxbin2.maxbin.015s ta_sub</strain>
    </source>
</reference>
<sequence length="297" mass="33600">MATNLILSKESSESEIKRYFNAVLELSKSDNEFPINLDEVWMLVYSEKGKAVRALKENFIEGVDYNTFAKNGKTEEEVFAQNGKKPEGVDYQVSPKNGENPKGGRPTNEYKLTVSCMEFFIARKVRPVFEVYRQVFHQSVRKVIENQNKPEREPSLTTKVRVGLEWVKGVSEVLNLNDSSKLSLISKVAAPLGLPTPDYTPSHGILKSATELLKEAGLSISAQAFNQRAIQKGILCDMKRKSSKGIDKHFKSITESGLTYGENQVNPNNTKETQPLWYEEKFNELLMLLDFKLARVL</sequence>
<organism evidence="2 3">
    <name type="scientific">Bacteroides thetaiotaomicron</name>
    <dbReference type="NCBI Taxonomy" id="818"/>
    <lineage>
        <taxon>Bacteria</taxon>
        <taxon>Pseudomonadati</taxon>
        <taxon>Bacteroidota</taxon>
        <taxon>Bacteroidia</taxon>
        <taxon>Bacteroidales</taxon>
        <taxon>Bacteroidaceae</taxon>
        <taxon>Bacteroides</taxon>
    </lineage>
</organism>
<accession>A0A943HR98</accession>
<name>A0A943HR98_BACT4</name>
<gene>
    <name evidence="2" type="ORF">KHY35_08195</name>
</gene>
<proteinExistence type="predicted"/>
<dbReference type="EMBL" id="JAGZEE010000010">
    <property type="protein sequence ID" value="MBS5410682.1"/>
    <property type="molecule type" value="Genomic_DNA"/>
</dbReference>
<dbReference type="AlphaFoldDB" id="A0A943HR98"/>
<comment type="caution">
    <text evidence="2">The sequence shown here is derived from an EMBL/GenBank/DDBJ whole genome shotgun (WGS) entry which is preliminary data.</text>
</comment>
<feature type="region of interest" description="Disordered" evidence="1">
    <location>
        <begin position="84"/>
        <end position="106"/>
    </location>
</feature>
<dbReference type="Proteomes" id="UP000782901">
    <property type="component" value="Unassembled WGS sequence"/>
</dbReference>
<evidence type="ECO:0000313" key="3">
    <source>
        <dbReference type="Proteomes" id="UP000782901"/>
    </source>
</evidence>